<gene>
    <name evidence="1" type="ORF">ALC57_03048</name>
</gene>
<evidence type="ECO:0000313" key="2">
    <source>
        <dbReference type="Proteomes" id="UP000078492"/>
    </source>
</evidence>
<dbReference type="Proteomes" id="UP000078492">
    <property type="component" value="Unassembled WGS sequence"/>
</dbReference>
<reference evidence="1 2" key="1">
    <citation type="submission" date="2015-09" db="EMBL/GenBank/DDBJ databases">
        <title>Trachymyrmex cornetzi WGS genome.</title>
        <authorList>
            <person name="Nygaard S."/>
            <person name="Hu H."/>
            <person name="Boomsma J."/>
            <person name="Zhang G."/>
        </authorList>
    </citation>
    <scope>NUCLEOTIDE SEQUENCE [LARGE SCALE GENOMIC DNA]</scope>
    <source>
        <strain evidence="1">Tcor2-1</strain>
        <tissue evidence="1">Whole body</tissue>
    </source>
</reference>
<keyword evidence="2" id="KW-1185">Reference proteome</keyword>
<dbReference type="AlphaFoldDB" id="A0A151JMN0"/>
<dbReference type="EMBL" id="KQ978903">
    <property type="protein sequence ID" value="KYN27560.1"/>
    <property type="molecule type" value="Genomic_DNA"/>
</dbReference>
<protein>
    <submittedName>
        <fullName evidence="1">Uncharacterized protein</fullName>
    </submittedName>
</protein>
<accession>A0A151JMN0</accession>
<evidence type="ECO:0000313" key="1">
    <source>
        <dbReference type="EMBL" id="KYN27560.1"/>
    </source>
</evidence>
<sequence>MKRRKRTKRKRLLPVTKRGGILPILPMLGALGSLIGGAASVARAVSDRKAARRQSEGRGLYLCM</sequence>
<organism evidence="1 2">
    <name type="scientific">Trachymyrmex cornetzi</name>
    <dbReference type="NCBI Taxonomy" id="471704"/>
    <lineage>
        <taxon>Eukaryota</taxon>
        <taxon>Metazoa</taxon>
        <taxon>Ecdysozoa</taxon>
        <taxon>Arthropoda</taxon>
        <taxon>Hexapoda</taxon>
        <taxon>Insecta</taxon>
        <taxon>Pterygota</taxon>
        <taxon>Neoptera</taxon>
        <taxon>Endopterygota</taxon>
        <taxon>Hymenoptera</taxon>
        <taxon>Apocrita</taxon>
        <taxon>Aculeata</taxon>
        <taxon>Formicoidea</taxon>
        <taxon>Formicidae</taxon>
        <taxon>Myrmicinae</taxon>
        <taxon>Trachymyrmex</taxon>
    </lineage>
</organism>
<name>A0A151JMN0_9HYME</name>
<proteinExistence type="predicted"/>